<dbReference type="InterPro" id="IPR051916">
    <property type="entry name" value="GPI-anchor_lipid_remodeler"/>
</dbReference>
<comment type="caution">
    <text evidence="2">The sequence shown here is derived from an EMBL/GenBank/DDBJ whole genome shotgun (WGS) entry which is preliminary data.</text>
</comment>
<keyword evidence="2" id="KW-0255">Endonuclease</keyword>
<dbReference type="GO" id="GO:0016020">
    <property type="term" value="C:membrane"/>
    <property type="evidence" value="ECO:0007669"/>
    <property type="project" value="GOC"/>
</dbReference>
<dbReference type="RefSeq" id="WP_183527056.1">
    <property type="nucleotide sequence ID" value="NZ_JACIJM010000003.1"/>
</dbReference>
<dbReference type="Gene3D" id="3.60.10.10">
    <property type="entry name" value="Endonuclease/exonuclease/phosphatase"/>
    <property type="match status" value="1"/>
</dbReference>
<feature type="domain" description="Endonuclease/exonuclease/phosphatase" evidence="1">
    <location>
        <begin position="8"/>
        <end position="222"/>
    </location>
</feature>
<keyword evidence="2" id="KW-0269">Exonuclease</keyword>
<gene>
    <name evidence="2" type="ORF">FHS72_001198</name>
</gene>
<protein>
    <submittedName>
        <fullName evidence="2">Endonuclease/exonuclease/phosphatase family metal-dependent hydrolase</fullName>
    </submittedName>
</protein>
<keyword evidence="2" id="KW-0378">Hydrolase</keyword>
<evidence type="ECO:0000313" key="3">
    <source>
        <dbReference type="Proteomes" id="UP000535415"/>
    </source>
</evidence>
<reference evidence="2 3" key="1">
    <citation type="submission" date="2020-08" db="EMBL/GenBank/DDBJ databases">
        <title>Genomic Encyclopedia of Type Strains, Phase IV (KMG-IV): sequencing the most valuable type-strain genomes for metagenomic binning, comparative biology and taxonomic classification.</title>
        <authorList>
            <person name="Goeker M."/>
        </authorList>
    </citation>
    <scope>NUCLEOTIDE SEQUENCE [LARGE SCALE GENOMIC DNA]</scope>
    <source>
        <strain evidence="2 3">DSM 101064</strain>
    </source>
</reference>
<dbReference type="PANTHER" id="PTHR14859">
    <property type="entry name" value="CALCOFLUOR WHITE HYPERSENSITIVE PROTEIN PRECURSOR"/>
    <property type="match status" value="1"/>
</dbReference>
<dbReference type="AlphaFoldDB" id="A0A7W9EZ51"/>
<dbReference type="InterPro" id="IPR005135">
    <property type="entry name" value="Endo/exonuclease/phosphatase"/>
</dbReference>
<keyword evidence="3" id="KW-1185">Reference proteome</keyword>
<dbReference type="PANTHER" id="PTHR14859:SF15">
    <property type="entry name" value="ENDONUCLEASE_EXONUCLEASE_PHOSPHATASE DOMAIN-CONTAINING PROTEIN"/>
    <property type="match status" value="1"/>
</dbReference>
<keyword evidence="2" id="KW-0540">Nuclease</keyword>
<dbReference type="SUPFAM" id="SSF56219">
    <property type="entry name" value="DNase I-like"/>
    <property type="match status" value="1"/>
</dbReference>
<accession>A0A7W9EZ51</accession>
<dbReference type="Proteomes" id="UP000535415">
    <property type="component" value="Unassembled WGS sequence"/>
</dbReference>
<evidence type="ECO:0000313" key="2">
    <source>
        <dbReference type="EMBL" id="MBB5721586.1"/>
    </source>
</evidence>
<proteinExistence type="predicted"/>
<name>A0A7W9EZ51_9RHOB</name>
<sequence length="237" mass="25861">MTGSIRVVSWNIRKAVGLDWKRAPERILDVIASLKADIVLLQESDKRLAPRRPALPLDMVAQAGWTAIDADPLTPSIGHHGNAILLGQGFSFSRLHTMDLPGLEPRGGVLAAISGANVNFTIGSLHLGLRQKDRIRQMAHTLDAVRSFGGPAILGGDFNEWRGRDKDKLVPHDAPWHEIAPGPTFHTARPRLNLDRFVVDTGIKVLDMGVVPAGDMNRASDHLPIWADLKFGTDHVA</sequence>
<dbReference type="Pfam" id="PF03372">
    <property type="entry name" value="Exo_endo_phos"/>
    <property type="match status" value="1"/>
</dbReference>
<organism evidence="2 3">
    <name type="scientific">Yoonia ponticola</name>
    <dbReference type="NCBI Taxonomy" id="1524255"/>
    <lineage>
        <taxon>Bacteria</taxon>
        <taxon>Pseudomonadati</taxon>
        <taxon>Pseudomonadota</taxon>
        <taxon>Alphaproteobacteria</taxon>
        <taxon>Rhodobacterales</taxon>
        <taxon>Paracoccaceae</taxon>
        <taxon>Yoonia</taxon>
    </lineage>
</organism>
<dbReference type="InterPro" id="IPR036691">
    <property type="entry name" value="Endo/exonu/phosph_ase_sf"/>
</dbReference>
<dbReference type="GO" id="GO:0004527">
    <property type="term" value="F:exonuclease activity"/>
    <property type="evidence" value="ECO:0007669"/>
    <property type="project" value="UniProtKB-KW"/>
</dbReference>
<dbReference type="EMBL" id="JACIJM010000003">
    <property type="protein sequence ID" value="MBB5721586.1"/>
    <property type="molecule type" value="Genomic_DNA"/>
</dbReference>
<dbReference type="GO" id="GO:0006506">
    <property type="term" value="P:GPI anchor biosynthetic process"/>
    <property type="evidence" value="ECO:0007669"/>
    <property type="project" value="TreeGrafter"/>
</dbReference>
<evidence type="ECO:0000259" key="1">
    <source>
        <dbReference type="Pfam" id="PF03372"/>
    </source>
</evidence>
<dbReference type="GO" id="GO:0004519">
    <property type="term" value="F:endonuclease activity"/>
    <property type="evidence" value="ECO:0007669"/>
    <property type="project" value="UniProtKB-KW"/>
</dbReference>